<evidence type="ECO:0008006" key="2">
    <source>
        <dbReference type="Google" id="ProtNLM"/>
    </source>
</evidence>
<dbReference type="InterPro" id="IPR024411">
    <property type="entry name" value="Tail_terminator_phage"/>
</dbReference>
<evidence type="ECO:0000313" key="1">
    <source>
        <dbReference type="EMBL" id="KKM27944.1"/>
    </source>
</evidence>
<name>A0A0F9J6B6_9ZZZZ</name>
<reference evidence="1" key="1">
    <citation type="journal article" date="2015" name="Nature">
        <title>Complex archaea that bridge the gap between prokaryotes and eukaryotes.</title>
        <authorList>
            <person name="Spang A."/>
            <person name="Saw J.H."/>
            <person name="Jorgensen S.L."/>
            <person name="Zaremba-Niedzwiedzka K."/>
            <person name="Martijn J."/>
            <person name="Lind A.E."/>
            <person name="van Eijk R."/>
            <person name="Schleper C."/>
            <person name="Guy L."/>
            <person name="Ettema T.J."/>
        </authorList>
    </citation>
    <scope>NUCLEOTIDE SEQUENCE</scope>
</reference>
<dbReference type="AlphaFoldDB" id="A0A0F9J6B6"/>
<comment type="caution">
    <text evidence="1">The sequence shown here is derived from an EMBL/GenBank/DDBJ whole genome shotgun (WGS) entry which is preliminary data.</text>
</comment>
<dbReference type="Pfam" id="PF12691">
    <property type="entry name" value="Phage_tail_terminator_6"/>
    <property type="match status" value="1"/>
</dbReference>
<protein>
    <recommendedName>
        <fullName evidence="2">Tail terminator</fullName>
    </recommendedName>
</protein>
<proteinExistence type="predicted"/>
<accession>A0A0F9J6B6</accession>
<gene>
    <name evidence="1" type="ORF">LCGC14_1569600</name>
</gene>
<dbReference type="EMBL" id="LAZR01012227">
    <property type="protein sequence ID" value="KKM27944.1"/>
    <property type="molecule type" value="Genomic_DNA"/>
</dbReference>
<organism evidence="1">
    <name type="scientific">marine sediment metagenome</name>
    <dbReference type="NCBI Taxonomy" id="412755"/>
    <lineage>
        <taxon>unclassified sequences</taxon>
        <taxon>metagenomes</taxon>
        <taxon>ecological metagenomes</taxon>
    </lineage>
</organism>
<sequence length="136" mass="14799">MSVGIKDLLAAHVATSGWVSEIGAFPDSPDEVIMISDTGGIEPNPKYQLDFPTVQVMVRGKVSGYLNTWREGKAVKDILLGISAQVVNLDRWDGITMNGDGPAFIGRDESMRPLFTLNFAIILEPQDVALSNRLPL</sequence>